<feature type="domain" description="CheB-type methylesterase" evidence="9">
    <location>
        <begin position="152"/>
        <end position="344"/>
    </location>
</feature>
<keyword evidence="1 5" id="KW-0963">Cytoplasm</keyword>
<dbReference type="GO" id="GO:0050568">
    <property type="term" value="F:protein-glutamine glutaminase activity"/>
    <property type="evidence" value="ECO:0007669"/>
    <property type="project" value="UniProtKB-UniRule"/>
</dbReference>
<evidence type="ECO:0000259" key="8">
    <source>
        <dbReference type="PROSITE" id="PS50110"/>
    </source>
</evidence>
<feature type="modified residue" description="4-aspartylphosphate" evidence="5 7">
    <location>
        <position position="56"/>
    </location>
</feature>
<feature type="domain" description="Response regulatory" evidence="8">
    <location>
        <begin position="5"/>
        <end position="122"/>
    </location>
</feature>
<evidence type="ECO:0000256" key="3">
    <source>
        <dbReference type="ARBA" id="ARBA00022801"/>
    </source>
</evidence>
<keyword evidence="5 7" id="KW-0597">Phosphoprotein</keyword>
<comment type="subcellular location">
    <subcellularLocation>
        <location evidence="5">Cytoplasm</location>
    </subcellularLocation>
</comment>
<feature type="active site" evidence="5 6">
    <location>
        <position position="164"/>
    </location>
</feature>
<dbReference type="Gene3D" id="3.40.50.180">
    <property type="entry name" value="Methylesterase CheB, C-terminal domain"/>
    <property type="match status" value="1"/>
</dbReference>
<comment type="similarity">
    <text evidence="5">Belongs to the CheB family.</text>
</comment>
<evidence type="ECO:0000256" key="4">
    <source>
        <dbReference type="ARBA" id="ARBA00048267"/>
    </source>
</evidence>
<dbReference type="PROSITE" id="PS50110">
    <property type="entry name" value="RESPONSE_REGULATORY"/>
    <property type="match status" value="1"/>
</dbReference>
<dbReference type="PIRSF" id="PIRSF000876">
    <property type="entry name" value="RR_chemtxs_CheB"/>
    <property type="match status" value="1"/>
</dbReference>
<feature type="active site" evidence="5 6">
    <location>
        <position position="190"/>
    </location>
</feature>
<dbReference type="SUPFAM" id="SSF52172">
    <property type="entry name" value="CheY-like"/>
    <property type="match status" value="1"/>
</dbReference>
<dbReference type="AlphaFoldDB" id="A0AAC9FD00"/>
<protein>
    <recommendedName>
        <fullName evidence="5">Protein-glutamate methylesterase/protein-glutamine glutaminase</fullName>
        <ecNumber evidence="5">3.1.1.61</ecNumber>
        <ecNumber evidence="5">3.5.1.44</ecNumber>
    </recommendedName>
</protein>
<dbReference type="KEGG" id="aak:AA2016_0599"/>
<dbReference type="EC" id="3.1.1.61" evidence="5"/>
<keyword evidence="13" id="KW-1185">Reference proteome</keyword>
<proteinExistence type="inferred from homology"/>
<organism evidence="10 12">
    <name type="scientific">Aminobacter aminovorans</name>
    <name type="common">Chelatobacter heintzii</name>
    <dbReference type="NCBI Taxonomy" id="83263"/>
    <lineage>
        <taxon>Bacteria</taxon>
        <taxon>Pseudomonadati</taxon>
        <taxon>Pseudomonadota</taxon>
        <taxon>Alphaproteobacteria</taxon>
        <taxon>Hyphomicrobiales</taxon>
        <taxon>Phyllobacteriaceae</taxon>
        <taxon>Aminobacter</taxon>
    </lineage>
</organism>
<evidence type="ECO:0000313" key="10">
    <source>
        <dbReference type="EMBL" id="AMS39538.1"/>
    </source>
</evidence>
<dbReference type="EMBL" id="JACICB010000047">
    <property type="protein sequence ID" value="MBB3710229.1"/>
    <property type="molecule type" value="Genomic_DNA"/>
</dbReference>
<dbReference type="CDD" id="cd17541">
    <property type="entry name" value="REC_CheB-like"/>
    <property type="match status" value="1"/>
</dbReference>
<dbReference type="Gene3D" id="3.40.50.2300">
    <property type="match status" value="1"/>
</dbReference>
<evidence type="ECO:0000313" key="11">
    <source>
        <dbReference type="EMBL" id="MBB3710229.1"/>
    </source>
</evidence>
<dbReference type="EC" id="3.5.1.44" evidence="5"/>
<dbReference type="RefSeq" id="WP_067955471.1">
    <property type="nucleotide sequence ID" value="NZ_CP015005.1"/>
</dbReference>
<evidence type="ECO:0000313" key="13">
    <source>
        <dbReference type="Proteomes" id="UP000577697"/>
    </source>
</evidence>
<dbReference type="PANTHER" id="PTHR42872">
    <property type="entry name" value="PROTEIN-GLUTAMATE METHYLESTERASE/PROTEIN-GLUTAMINE GLUTAMINASE"/>
    <property type="match status" value="1"/>
</dbReference>
<evidence type="ECO:0000256" key="2">
    <source>
        <dbReference type="ARBA" id="ARBA00022500"/>
    </source>
</evidence>
<dbReference type="Proteomes" id="UP000075755">
    <property type="component" value="Chromosome"/>
</dbReference>
<accession>A0AAC9FD00</accession>
<dbReference type="Pfam" id="PF00072">
    <property type="entry name" value="Response_reg"/>
    <property type="match status" value="1"/>
</dbReference>
<dbReference type="InterPro" id="IPR035909">
    <property type="entry name" value="CheB_C"/>
</dbReference>
<dbReference type="InterPro" id="IPR008248">
    <property type="entry name" value="CheB-like"/>
</dbReference>
<gene>
    <name evidence="5" type="primary">cheB</name>
    <name evidence="10" type="ORF">AA2016_0599</name>
    <name evidence="11" type="ORF">FHS67_006590</name>
</gene>
<evidence type="ECO:0000256" key="7">
    <source>
        <dbReference type="PROSITE-ProRule" id="PRU00169"/>
    </source>
</evidence>
<comment type="catalytic activity">
    <reaction evidence="5">
        <text>L-glutaminyl-[protein] + H2O = L-glutamyl-[protein] + NH4(+)</text>
        <dbReference type="Rhea" id="RHEA:16441"/>
        <dbReference type="Rhea" id="RHEA-COMP:10207"/>
        <dbReference type="Rhea" id="RHEA-COMP:10208"/>
        <dbReference type="ChEBI" id="CHEBI:15377"/>
        <dbReference type="ChEBI" id="CHEBI:28938"/>
        <dbReference type="ChEBI" id="CHEBI:29973"/>
        <dbReference type="ChEBI" id="CHEBI:30011"/>
        <dbReference type="EC" id="3.5.1.44"/>
    </reaction>
</comment>
<comment type="domain">
    <text evidence="5">Contains a C-terminal catalytic domain, and an N-terminal region which modulates catalytic activity.</text>
</comment>
<dbReference type="NCBIfam" id="NF001965">
    <property type="entry name" value="PRK00742.1"/>
    <property type="match status" value="1"/>
</dbReference>
<dbReference type="HAMAP" id="MF_00099">
    <property type="entry name" value="CheB_chemtxs"/>
    <property type="match status" value="1"/>
</dbReference>
<dbReference type="GO" id="GO:0000156">
    <property type="term" value="F:phosphorelay response regulator activity"/>
    <property type="evidence" value="ECO:0007669"/>
    <property type="project" value="InterPro"/>
</dbReference>
<dbReference type="SMART" id="SM00448">
    <property type="entry name" value="REC"/>
    <property type="match status" value="1"/>
</dbReference>
<dbReference type="Proteomes" id="UP000577697">
    <property type="component" value="Unassembled WGS sequence"/>
</dbReference>
<dbReference type="InterPro" id="IPR000673">
    <property type="entry name" value="Sig_transdc_resp-reg_Me-estase"/>
</dbReference>
<dbReference type="GO" id="GO:0005737">
    <property type="term" value="C:cytoplasm"/>
    <property type="evidence" value="ECO:0007669"/>
    <property type="project" value="UniProtKB-SubCell"/>
</dbReference>
<evidence type="ECO:0000259" key="9">
    <source>
        <dbReference type="PROSITE" id="PS50122"/>
    </source>
</evidence>
<feature type="active site" evidence="5 6">
    <location>
        <position position="286"/>
    </location>
</feature>
<comment type="function">
    <text evidence="5">Involved in chemotaxis. Part of a chemotaxis signal transduction system that modulates chemotaxis in response to various stimuli. Catalyzes the demethylation of specific methylglutamate residues introduced into the chemoreceptors (methyl-accepting chemotaxis proteins or MCP) by CheR. Also mediates the irreversible deamidation of specific glutamine residues to glutamic acid.</text>
</comment>
<dbReference type="Pfam" id="PF01339">
    <property type="entry name" value="CheB_methylest"/>
    <property type="match status" value="1"/>
</dbReference>
<name>A0AAC9FD00_AMIAI</name>
<dbReference type="EMBL" id="CP015005">
    <property type="protein sequence ID" value="AMS39538.1"/>
    <property type="molecule type" value="Genomic_DNA"/>
</dbReference>
<dbReference type="NCBIfam" id="NF009206">
    <property type="entry name" value="PRK12555.1"/>
    <property type="match status" value="1"/>
</dbReference>
<keyword evidence="3 5" id="KW-0378">Hydrolase</keyword>
<reference evidence="11 13" key="2">
    <citation type="submission" date="2020-08" db="EMBL/GenBank/DDBJ databases">
        <title>Genomic Encyclopedia of Type Strains, Phase IV (KMG-IV): sequencing the most valuable type-strain genomes for metagenomic binning, comparative biology and taxonomic classification.</title>
        <authorList>
            <person name="Goeker M."/>
        </authorList>
    </citation>
    <scope>NUCLEOTIDE SEQUENCE [LARGE SCALE GENOMIC DNA]</scope>
    <source>
        <strain evidence="11 13">DSM 10368</strain>
    </source>
</reference>
<keyword evidence="2 5" id="KW-0145">Chemotaxis</keyword>
<dbReference type="PROSITE" id="PS50122">
    <property type="entry name" value="CHEB"/>
    <property type="match status" value="1"/>
</dbReference>
<dbReference type="SUPFAM" id="SSF52738">
    <property type="entry name" value="Methylesterase CheB, C-terminal domain"/>
    <property type="match status" value="1"/>
</dbReference>
<comment type="catalytic activity">
    <reaction evidence="4 5">
        <text>[protein]-L-glutamate 5-O-methyl ester + H2O = L-glutamyl-[protein] + methanol + H(+)</text>
        <dbReference type="Rhea" id="RHEA:23236"/>
        <dbReference type="Rhea" id="RHEA-COMP:10208"/>
        <dbReference type="Rhea" id="RHEA-COMP:10311"/>
        <dbReference type="ChEBI" id="CHEBI:15377"/>
        <dbReference type="ChEBI" id="CHEBI:15378"/>
        <dbReference type="ChEBI" id="CHEBI:17790"/>
        <dbReference type="ChEBI" id="CHEBI:29973"/>
        <dbReference type="ChEBI" id="CHEBI:82795"/>
        <dbReference type="EC" id="3.1.1.61"/>
    </reaction>
</comment>
<dbReference type="InterPro" id="IPR001789">
    <property type="entry name" value="Sig_transdc_resp-reg_receiver"/>
</dbReference>
<evidence type="ECO:0000256" key="1">
    <source>
        <dbReference type="ARBA" id="ARBA00022490"/>
    </source>
</evidence>
<sequence>MKPVRVLIVDDSATMRTLLSAVLRLDPAIEVVGHAADPLEARAKIKELNPDVITLDVEMPNMNGLEFLEKIMRLRPMPVIMVSSLTSRDATATITALEIGAFDCISKASFSDDRAFGTLQATVKAAARAQIRPLATNQPSDAREQPAANADYVPNGKVVAIGSSTGGVEALITVLSQFPENCPPTVITQHMPAAFTKSFAERLNRMSRPRVSEAVDGAPLTTGHIYLAPGGATHLEISGPGQLRCRLRSTDPVNGHRPSVDVLFASVAKATGSKSVGAILTGMGRDGAAGLLHMRQAGAGTIGQDEATSLVYGMPRVAFEVGAVERQAPLDKIASHILALTRSNSNGAKNVLPRTL</sequence>
<dbReference type="PANTHER" id="PTHR42872:SF6">
    <property type="entry name" value="PROTEIN-GLUTAMATE METHYLESTERASE_PROTEIN-GLUTAMINE GLUTAMINASE"/>
    <property type="match status" value="1"/>
</dbReference>
<dbReference type="InterPro" id="IPR011006">
    <property type="entry name" value="CheY-like_superfamily"/>
</dbReference>
<evidence type="ECO:0000313" key="12">
    <source>
        <dbReference type="Proteomes" id="UP000075755"/>
    </source>
</evidence>
<evidence type="ECO:0000256" key="5">
    <source>
        <dbReference type="HAMAP-Rule" id="MF_00099"/>
    </source>
</evidence>
<reference evidence="10 12" key="1">
    <citation type="submission" date="2016-03" db="EMBL/GenBank/DDBJ databases">
        <title>Complete genome of Aminobacter aminovorans KCTC 2477.</title>
        <authorList>
            <person name="Kim K.M."/>
        </authorList>
    </citation>
    <scope>NUCLEOTIDE SEQUENCE [LARGE SCALE GENOMIC DNA]</scope>
    <source>
        <strain evidence="10 12">KCTC 2477</strain>
    </source>
</reference>
<dbReference type="CDD" id="cd16432">
    <property type="entry name" value="CheB_Rec"/>
    <property type="match status" value="1"/>
</dbReference>
<dbReference type="GO" id="GO:0008984">
    <property type="term" value="F:protein-glutamate methylesterase activity"/>
    <property type="evidence" value="ECO:0007669"/>
    <property type="project" value="UniProtKB-UniRule"/>
</dbReference>
<comment type="PTM">
    <text evidence="5">Phosphorylated by CheA. Phosphorylation of the N-terminal regulatory domain activates the methylesterase activity.</text>
</comment>
<dbReference type="GO" id="GO:0006935">
    <property type="term" value="P:chemotaxis"/>
    <property type="evidence" value="ECO:0007669"/>
    <property type="project" value="UniProtKB-UniRule"/>
</dbReference>
<evidence type="ECO:0000256" key="6">
    <source>
        <dbReference type="PROSITE-ProRule" id="PRU00050"/>
    </source>
</evidence>